<dbReference type="EMBL" id="JAGINS010000002">
    <property type="protein sequence ID" value="MBP2363654.1"/>
    <property type="molecule type" value="Genomic_DNA"/>
</dbReference>
<dbReference type="Gene3D" id="2.60.120.10">
    <property type="entry name" value="Jelly Rolls"/>
    <property type="match status" value="1"/>
</dbReference>
<organism evidence="4 5">
    <name type="scientific">Streptomyces clavifer</name>
    <dbReference type="NCBI Taxonomy" id="68188"/>
    <lineage>
        <taxon>Bacteria</taxon>
        <taxon>Bacillati</taxon>
        <taxon>Actinomycetota</taxon>
        <taxon>Actinomycetes</taxon>
        <taxon>Kitasatosporales</taxon>
        <taxon>Streptomycetaceae</taxon>
        <taxon>Streptomyces</taxon>
    </lineage>
</organism>
<dbReference type="RefSeq" id="WP_056790140.1">
    <property type="nucleotide sequence ID" value="NZ_BMWJ01000011.1"/>
</dbReference>
<dbReference type="PANTHER" id="PTHR21047">
    <property type="entry name" value="DTDP-6-DEOXY-D-GLUCOSE-3,5 EPIMERASE"/>
    <property type="match status" value="1"/>
</dbReference>
<dbReference type="CDD" id="cd00438">
    <property type="entry name" value="cupin_RmlC"/>
    <property type="match status" value="1"/>
</dbReference>
<evidence type="ECO:0000256" key="3">
    <source>
        <dbReference type="SAM" id="MobiDB-lite"/>
    </source>
</evidence>
<dbReference type="InterPro" id="IPR011051">
    <property type="entry name" value="RmlC_Cupin_sf"/>
</dbReference>
<dbReference type="GO" id="GO:0008830">
    <property type="term" value="F:dTDP-4-dehydrorhamnose 3,5-epimerase activity"/>
    <property type="evidence" value="ECO:0007669"/>
    <property type="project" value="UniProtKB-EC"/>
</dbReference>
<dbReference type="PANTHER" id="PTHR21047:SF2">
    <property type="entry name" value="THYMIDINE DIPHOSPHO-4-KETO-RHAMNOSE 3,5-EPIMERASE"/>
    <property type="match status" value="1"/>
</dbReference>
<sequence>MKIEELGIQGVHLVRPQVFDDPRGAFLELFVGHRLSAQTGRPMDVAQVNCSVSRHGTIRGIHLTATPPGEAKYVTCVSGSIIDVVVDVRTGSPTYGASLAIPLDDTQHHALYIAEGLGHGFAAVSDTAVVTYLCDNTYTPGQTISINPLDPQLALPWPDLDDIVLSDKDRTAPTLAQAEALGILPHYTTPHTPARPAGQRPALHK</sequence>
<proteinExistence type="inferred from homology"/>
<keyword evidence="5" id="KW-1185">Reference proteome</keyword>
<dbReference type="Pfam" id="PF00908">
    <property type="entry name" value="dTDP_sugar_isom"/>
    <property type="match status" value="1"/>
</dbReference>
<dbReference type="InterPro" id="IPR014710">
    <property type="entry name" value="RmlC-like_jellyroll"/>
</dbReference>
<dbReference type="InterPro" id="IPR000888">
    <property type="entry name" value="RmlC-like"/>
</dbReference>
<evidence type="ECO:0000313" key="5">
    <source>
        <dbReference type="Proteomes" id="UP001519311"/>
    </source>
</evidence>
<evidence type="ECO:0000256" key="1">
    <source>
        <dbReference type="ARBA" id="ARBA00010154"/>
    </source>
</evidence>
<protein>
    <submittedName>
        <fullName evidence="4">dTDP-4-dehydrorhamnose 3,5-epimerase</fullName>
        <ecNumber evidence="4">5.1.3.13</ecNumber>
    </submittedName>
</protein>
<dbReference type="Proteomes" id="UP001519311">
    <property type="component" value="Unassembled WGS sequence"/>
</dbReference>
<evidence type="ECO:0000313" key="4">
    <source>
        <dbReference type="EMBL" id="MBP2363654.1"/>
    </source>
</evidence>
<comment type="caution">
    <text evidence="4">The sequence shown here is derived from an EMBL/GenBank/DDBJ whole genome shotgun (WGS) entry which is preliminary data.</text>
</comment>
<evidence type="ECO:0000256" key="2">
    <source>
        <dbReference type="ARBA" id="ARBA00023235"/>
    </source>
</evidence>
<accession>A0ABS4VJ80</accession>
<reference evidence="4 5" key="1">
    <citation type="submission" date="2021-03" db="EMBL/GenBank/DDBJ databases">
        <title>Sequencing the genomes of 1000 actinobacteria strains.</title>
        <authorList>
            <person name="Klenk H.-P."/>
        </authorList>
    </citation>
    <scope>NUCLEOTIDE SEQUENCE [LARGE SCALE GENOMIC DNA]</scope>
    <source>
        <strain evidence="4 5">DSM 40843</strain>
    </source>
</reference>
<dbReference type="EC" id="5.1.3.13" evidence="4"/>
<name>A0ABS4VJ80_9ACTN</name>
<gene>
    <name evidence="4" type="ORF">JOF59_006146</name>
</gene>
<keyword evidence="2 4" id="KW-0413">Isomerase</keyword>
<dbReference type="SUPFAM" id="SSF51182">
    <property type="entry name" value="RmlC-like cupins"/>
    <property type="match status" value="1"/>
</dbReference>
<comment type="similarity">
    <text evidence="1">Belongs to the dTDP-4-dehydrorhamnose 3,5-epimerase family.</text>
</comment>
<feature type="region of interest" description="Disordered" evidence="3">
    <location>
        <begin position="186"/>
        <end position="205"/>
    </location>
</feature>